<organism evidence="3 4">
    <name type="scientific">Brevibacillus centrosporus</name>
    <dbReference type="NCBI Taxonomy" id="54910"/>
    <lineage>
        <taxon>Bacteria</taxon>
        <taxon>Bacillati</taxon>
        <taxon>Bacillota</taxon>
        <taxon>Bacilli</taxon>
        <taxon>Bacillales</taxon>
        <taxon>Paenibacillaceae</taxon>
        <taxon>Brevibacillus</taxon>
    </lineage>
</organism>
<sequence length="361" mass="38497">MSQASQVQEESGLKAYKQWATVMMSFLMAVSISACGAREAPPAEQSAPKPAPAAQAPAAPPYPTKQIEYIVPYSAGGGVDLVARATADYLSKEWGQPIVVVNKAGGGGAVGAEYALKQAKPDGYTALAVNVSNTTMLTAGMVNSPVKNEDQIYAARIGKGTLAFAVKADAPWKDFAEFSQWVKENPEQLTWTSVGPAGFSAFGVAEWMDTIGADFSKSRMIVTKGASDSVPKVAGGHAVLAVHTIGEIMPMVQAGKVKILAVSGTKRSPFLPDVPTAEELGIKGLTVFWWTGVSFAKGTPDYVVEKWQESIAKMEQDPEFAKKLSEIQVEAAYAKSADFIQDVNQETGYYTDLATKKNIRK</sequence>
<dbReference type="Proteomes" id="UP000198915">
    <property type="component" value="Unassembled WGS sequence"/>
</dbReference>
<feature type="region of interest" description="Disordered" evidence="2">
    <location>
        <begin position="40"/>
        <end position="59"/>
    </location>
</feature>
<dbReference type="Gene3D" id="3.40.190.150">
    <property type="entry name" value="Bordetella uptake gene, domain 1"/>
    <property type="match status" value="1"/>
</dbReference>
<proteinExistence type="inferred from homology"/>
<dbReference type="Pfam" id="PF03401">
    <property type="entry name" value="TctC"/>
    <property type="match status" value="1"/>
</dbReference>
<dbReference type="STRING" id="1884381.SAMN05518846_12734"/>
<evidence type="ECO:0000256" key="2">
    <source>
        <dbReference type="SAM" id="MobiDB-lite"/>
    </source>
</evidence>
<accession>A0A1I4DZK7</accession>
<reference evidence="4" key="1">
    <citation type="submission" date="2016-10" db="EMBL/GenBank/DDBJ databases">
        <authorList>
            <person name="Varghese N."/>
            <person name="Submissions S."/>
        </authorList>
    </citation>
    <scope>NUCLEOTIDE SEQUENCE [LARGE SCALE GENOMIC DNA]</scope>
    <source>
        <strain evidence="4">OK042</strain>
    </source>
</reference>
<dbReference type="CDD" id="cd07012">
    <property type="entry name" value="PBP2_Bug_TTT"/>
    <property type="match status" value="1"/>
</dbReference>
<dbReference type="InterPro" id="IPR042100">
    <property type="entry name" value="Bug_dom1"/>
</dbReference>
<evidence type="ECO:0000313" key="3">
    <source>
        <dbReference type="EMBL" id="SFK99022.1"/>
    </source>
</evidence>
<dbReference type="PIRSF" id="PIRSF017082">
    <property type="entry name" value="YflP"/>
    <property type="match status" value="1"/>
</dbReference>
<dbReference type="PANTHER" id="PTHR42928:SF5">
    <property type="entry name" value="BLR1237 PROTEIN"/>
    <property type="match status" value="1"/>
</dbReference>
<comment type="similarity">
    <text evidence="1">Belongs to the UPF0065 (bug) family.</text>
</comment>
<dbReference type="Gene3D" id="3.40.190.10">
    <property type="entry name" value="Periplasmic binding protein-like II"/>
    <property type="match status" value="1"/>
</dbReference>
<dbReference type="PANTHER" id="PTHR42928">
    <property type="entry name" value="TRICARBOXYLATE-BINDING PROTEIN"/>
    <property type="match status" value="1"/>
</dbReference>
<gene>
    <name evidence="3" type="ORF">SAMN05518846_12734</name>
</gene>
<dbReference type="InterPro" id="IPR005064">
    <property type="entry name" value="BUG"/>
</dbReference>
<evidence type="ECO:0000313" key="4">
    <source>
        <dbReference type="Proteomes" id="UP000198915"/>
    </source>
</evidence>
<name>A0A1I4DZK7_9BACL</name>
<dbReference type="AlphaFoldDB" id="A0A1I4DZK7"/>
<feature type="compositionally biased region" description="Low complexity" evidence="2">
    <location>
        <begin position="40"/>
        <end position="57"/>
    </location>
</feature>
<keyword evidence="3" id="KW-0675">Receptor</keyword>
<dbReference type="EMBL" id="FORT01000027">
    <property type="protein sequence ID" value="SFK99022.1"/>
    <property type="molecule type" value="Genomic_DNA"/>
</dbReference>
<evidence type="ECO:0000256" key="1">
    <source>
        <dbReference type="ARBA" id="ARBA00006987"/>
    </source>
</evidence>
<keyword evidence="4" id="KW-1185">Reference proteome</keyword>
<protein>
    <submittedName>
        <fullName evidence="3">Tripartite-type tricarboxylate transporter, receptor component TctC</fullName>
    </submittedName>
</protein>
<dbReference type="SUPFAM" id="SSF53850">
    <property type="entry name" value="Periplasmic binding protein-like II"/>
    <property type="match status" value="1"/>
</dbReference>